<dbReference type="PANTHER" id="PTHR40866:SF1">
    <property type="entry name" value="BED-TYPE DOMAIN-CONTAINING PROTEIN"/>
    <property type="match status" value="1"/>
</dbReference>
<sequence>MATVTNRDLCRYFFAADSDHYYVCNYCGTRRKQLPSSGYANLMSHLKDKHPDYGLEFKLHQSRQAGSLSAHEFVNPAAVNMYRRIEWVVDRNMPLGEVDNPLTRSISKLKPTCSKTLKAYLAATVVEVEKKIRAEIHGPVGVLFDGWTCNFEHYVALFAVYWSDGELKQPLLALAPMEEGDQTAQSHCEYIKKILTIYHQSEMSLSLLIGDNCATNQAVATRLRVPLIGCASHRFNLAVNTFLEAHKTTVDAVSALMLALRTLNNRSALRKHTDLAPLRPNATRWSSVFDMLARYVRIRDEIKKVDAVFDLIPKAAMHRRIEALHEDLKILNSVTVKLQVDGLSLADVRTLFDSVVQRFPSMKPQLKASASIVHSPVFESAAAKV</sequence>
<keyword evidence="2" id="KW-1185">Reference proteome</keyword>
<name>A0A9W7D3I7_9STRA</name>
<proteinExistence type="predicted"/>
<accession>A0A9W7D3I7</accession>
<comment type="caution">
    <text evidence="1">The sequence shown here is derived from an EMBL/GenBank/DDBJ whole genome shotgun (WGS) entry which is preliminary data.</text>
</comment>
<evidence type="ECO:0000313" key="1">
    <source>
        <dbReference type="EMBL" id="GMF52631.1"/>
    </source>
</evidence>
<reference evidence="1" key="1">
    <citation type="submission" date="2023-04" db="EMBL/GenBank/DDBJ databases">
        <title>Phytophthora fragariaefolia NBRC 109709.</title>
        <authorList>
            <person name="Ichikawa N."/>
            <person name="Sato H."/>
            <person name="Tonouchi N."/>
        </authorList>
    </citation>
    <scope>NUCLEOTIDE SEQUENCE</scope>
    <source>
        <strain evidence="1">NBRC 109709</strain>
    </source>
</reference>
<dbReference type="PANTHER" id="PTHR40866">
    <property type="entry name" value="BED-TYPE DOMAIN-CONTAINING PROTEIN"/>
    <property type="match status" value="1"/>
</dbReference>
<dbReference type="SUPFAM" id="SSF53098">
    <property type="entry name" value="Ribonuclease H-like"/>
    <property type="match status" value="1"/>
</dbReference>
<dbReference type="EMBL" id="BSXT01003114">
    <property type="protein sequence ID" value="GMF52631.1"/>
    <property type="molecule type" value="Genomic_DNA"/>
</dbReference>
<gene>
    <name evidence="1" type="ORF">Pfra01_002159100</name>
</gene>
<evidence type="ECO:0000313" key="2">
    <source>
        <dbReference type="Proteomes" id="UP001165121"/>
    </source>
</evidence>
<protein>
    <submittedName>
        <fullName evidence="1">Unnamed protein product</fullName>
    </submittedName>
</protein>
<dbReference type="OrthoDB" id="90946at2759"/>
<dbReference type="Proteomes" id="UP001165121">
    <property type="component" value="Unassembled WGS sequence"/>
</dbReference>
<dbReference type="InterPro" id="IPR012337">
    <property type="entry name" value="RNaseH-like_sf"/>
</dbReference>
<dbReference type="AlphaFoldDB" id="A0A9W7D3I7"/>
<organism evidence="1 2">
    <name type="scientific">Phytophthora fragariaefolia</name>
    <dbReference type="NCBI Taxonomy" id="1490495"/>
    <lineage>
        <taxon>Eukaryota</taxon>
        <taxon>Sar</taxon>
        <taxon>Stramenopiles</taxon>
        <taxon>Oomycota</taxon>
        <taxon>Peronosporomycetes</taxon>
        <taxon>Peronosporales</taxon>
        <taxon>Peronosporaceae</taxon>
        <taxon>Phytophthora</taxon>
    </lineage>
</organism>